<reference evidence="4 5" key="1">
    <citation type="submission" date="2019-05" db="EMBL/GenBank/DDBJ databases">
        <title>Roseovarius bejariae sp. nov., a moderately halophylic bacterium isolated from a saline soil in Rambla Salada (Murcia).</title>
        <authorList>
            <person name="Castro D.J."/>
            <person name="Gomez-Altuve A."/>
            <person name="Reina J.C."/>
            <person name="Rodriguez M."/>
            <person name="Sampedro I."/>
            <person name="Llamas I."/>
            <person name="Martinez-Checa F."/>
        </authorList>
    </citation>
    <scope>NUCLEOTIDE SEQUENCE [LARGE SCALE GENOMIC DNA]</scope>
    <source>
        <strain evidence="4 5">A21</strain>
    </source>
</reference>
<proteinExistence type="predicted"/>
<dbReference type="InterPro" id="IPR050595">
    <property type="entry name" value="Bact_response_regulator"/>
</dbReference>
<protein>
    <submittedName>
        <fullName evidence="4">Response regulator</fullName>
    </submittedName>
</protein>
<dbReference type="InterPro" id="IPR011006">
    <property type="entry name" value="CheY-like_superfamily"/>
</dbReference>
<feature type="domain" description="Response regulatory" evidence="3">
    <location>
        <begin position="24"/>
        <end position="137"/>
    </location>
</feature>
<dbReference type="EMBL" id="SZWE01000001">
    <property type="protein sequence ID" value="MRU16230.1"/>
    <property type="molecule type" value="Genomic_DNA"/>
</dbReference>
<comment type="caution">
    <text evidence="4">The sequence shown here is derived from an EMBL/GenBank/DDBJ whole genome shotgun (WGS) entry which is preliminary data.</text>
</comment>
<evidence type="ECO:0000256" key="1">
    <source>
        <dbReference type="ARBA" id="ARBA00022553"/>
    </source>
</evidence>
<evidence type="ECO:0000313" key="5">
    <source>
        <dbReference type="Proteomes" id="UP000564704"/>
    </source>
</evidence>
<dbReference type="Pfam" id="PF00072">
    <property type="entry name" value="Response_reg"/>
    <property type="match status" value="1"/>
</dbReference>
<dbReference type="SUPFAM" id="SSF52172">
    <property type="entry name" value="CheY-like"/>
    <property type="match status" value="1"/>
</dbReference>
<evidence type="ECO:0000259" key="3">
    <source>
        <dbReference type="PROSITE" id="PS50110"/>
    </source>
</evidence>
<dbReference type="Proteomes" id="UP000564704">
    <property type="component" value="Unassembled WGS sequence"/>
</dbReference>
<evidence type="ECO:0000313" key="4">
    <source>
        <dbReference type="EMBL" id="MRU16230.1"/>
    </source>
</evidence>
<sequence>MEDLEDAFSPQRTPTARRPLLGMTILVVEDSLYACEALRLMCLRSGARIRRADCLASARRHLQVYRPSAVIIDHGLPDGSGLELIAELNAAVPRVGIIMGMSGDGTGASAAAAAGADGFFDKPMASLATFQQALLDHMPNEFQPSGPRALCDEVIEPDPVAYLDDMAHAATLLEDHGDGPMMDYVAQFLGGVARSAEDGPLASAANDLAQLREAGRGTREVAARIAGLVQERLHQPQARMS</sequence>
<dbReference type="CDD" id="cd00156">
    <property type="entry name" value="REC"/>
    <property type="match status" value="1"/>
</dbReference>
<feature type="modified residue" description="4-aspartylphosphate" evidence="2">
    <location>
        <position position="73"/>
    </location>
</feature>
<dbReference type="AlphaFoldDB" id="A0A844D071"/>
<accession>A0A844D071</accession>
<dbReference type="Gene3D" id="3.40.50.2300">
    <property type="match status" value="1"/>
</dbReference>
<dbReference type="PANTHER" id="PTHR44591">
    <property type="entry name" value="STRESS RESPONSE REGULATOR PROTEIN 1"/>
    <property type="match status" value="1"/>
</dbReference>
<dbReference type="SMART" id="SM00448">
    <property type="entry name" value="REC"/>
    <property type="match status" value="1"/>
</dbReference>
<keyword evidence="5" id="KW-1185">Reference proteome</keyword>
<dbReference type="RefSeq" id="WP_154152164.1">
    <property type="nucleotide sequence ID" value="NZ_SZWE01000001.1"/>
</dbReference>
<dbReference type="OrthoDB" id="7831674at2"/>
<dbReference type="PANTHER" id="PTHR44591:SF3">
    <property type="entry name" value="RESPONSE REGULATORY DOMAIN-CONTAINING PROTEIN"/>
    <property type="match status" value="1"/>
</dbReference>
<name>A0A844D071_9RHOB</name>
<dbReference type="InterPro" id="IPR001789">
    <property type="entry name" value="Sig_transdc_resp-reg_receiver"/>
</dbReference>
<keyword evidence="1 2" id="KW-0597">Phosphoprotein</keyword>
<gene>
    <name evidence="4" type="ORF">FDP25_12380</name>
</gene>
<evidence type="ECO:0000256" key="2">
    <source>
        <dbReference type="PROSITE-ProRule" id="PRU00169"/>
    </source>
</evidence>
<dbReference type="PROSITE" id="PS50110">
    <property type="entry name" value="RESPONSE_REGULATORY"/>
    <property type="match status" value="1"/>
</dbReference>
<dbReference type="GO" id="GO:0000160">
    <property type="term" value="P:phosphorelay signal transduction system"/>
    <property type="evidence" value="ECO:0007669"/>
    <property type="project" value="InterPro"/>
</dbReference>
<organism evidence="4 5">
    <name type="scientific">Roseovarius bejariae</name>
    <dbReference type="NCBI Taxonomy" id="2576383"/>
    <lineage>
        <taxon>Bacteria</taxon>
        <taxon>Pseudomonadati</taxon>
        <taxon>Pseudomonadota</taxon>
        <taxon>Alphaproteobacteria</taxon>
        <taxon>Rhodobacterales</taxon>
        <taxon>Roseobacteraceae</taxon>
        <taxon>Roseovarius</taxon>
    </lineage>
</organism>